<dbReference type="PANTHER" id="PTHR35561">
    <property type="entry name" value="RNA 2',3'-CYCLIC PHOSPHODIESTERASE"/>
    <property type="match status" value="1"/>
</dbReference>
<dbReference type="EC" id="3.1.4.58" evidence="2"/>
<dbReference type="HAMAP" id="MF_01940">
    <property type="entry name" value="RNA_CPDase"/>
    <property type="match status" value="1"/>
</dbReference>
<dbReference type="SUPFAM" id="SSF55144">
    <property type="entry name" value="LigT-like"/>
    <property type="match status" value="1"/>
</dbReference>
<keyword evidence="1 2" id="KW-0378">Hydrolase</keyword>
<dbReference type="Gene3D" id="3.90.1140.10">
    <property type="entry name" value="Cyclic phosphodiesterase"/>
    <property type="match status" value="1"/>
</dbReference>
<dbReference type="PANTHER" id="PTHR35561:SF1">
    <property type="entry name" value="RNA 2',3'-CYCLIC PHOSPHODIESTERASE"/>
    <property type="match status" value="1"/>
</dbReference>
<feature type="short sequence motif" description="HXTX 1" evidence="2">
    <location>
        <begin position="40"/>
        <end position="43"/>
    </location>
</feature>
<comment type="caution">
    <text evidence="3">The sequence shown here is derived from an EMBL/GenBank/DDBJ whole genome shotgun (WGS) entry which is preliminary data.</text>
</comment>
<feature type="short sequence motif" description="HXTX 2" evidence="2">
    <location>
        <begin position="117"/>
        <end position="120"/>
    </location>
</feature>
<dbReference type="InterPro" id="IPR009097">
    <property type="entry name" value="Cyclic_Pdiesterase"/>
</dbReference>
<dbReference type="InterPro" id="IPR004175">
    <property type="entry name" value="RNA_CPDase"/>
</dbReference>
<evidence type="ECO:0000256" key="1">
    <source>
        <dbReference type="ARBA" id="ARBA00022801"/>
    </source>
</evidence>
<accession>A0ABR7KDU9</accession>
<dbReference type="Pfam" id="PF13563">
    <property type="entry name" value="2_5_RNA_ligase2"/>
    <property type="match status" value="1"/>
</dbReference>
<comment type="catalytic activity">
    <reaction evidence="2">
        <text>a 3'-end 2',3'-cyclophospho-ribonucleotide-RNA + H2O = a 3'-end 2'-phospho-ribonucleotide-RNA + H(+)</text>
        <dbReference type="Rhea" id="RHEA:11828"/>
        <dbReference type="Rhea" id="RHEA-COMP:10464"/>
        <dbReference type="Rhea" id="RHEA-COMP:17353"/>
        <dbReference type="ChEBI" id="CHEBI:15377"/>
        <dbReference type="ChEBI" id="CHEBI:15378"/>
        <dbReference type="ChEBI" id="CHEBI:83064"/>
        <dbReference type="ChEBI" id="CHEBI:173113"/>
        <dbReference type="EC" id="3.1.4.58"/>
    </reaction>
</comment>
<dbReference type="SUPFAM" id="SSF52540">
    <property type="entry name" value="P-loop containing nucleoside triphosphate hydrolases"/>
    <property type="match status" value="1"/>
</dbReference>
<dbReference type="Gene3D" id="3.40.50.300">
    <property type="entry name" value="P-loop containing nucleotide triphosphate hydrolases"/>
    <property type="match status" value="1"/>
</dbReference>
<protein>
    <recommendedName>
        <fullName evidence="2">RNA 2',3'-cyclic phosphodiesterase</fullName>
        <shortName evidence="2">RNA 2',3'-CPDase</shortName>
        <ecNumber evidence="2">3.1.4.58</ecNumber>
    </recommendedName>
</protein>
<feature type="active site" description="Proton acceptor" evidence="2">
    <location>
        <position position="117"/>
    </location>
</feature>
<comment type="similarity">
    <text evidence="2">Belongs to the 2H phosphoesterase superfamily. ThpR family.</text>
</comment>
<comment type="function">
    <text evidence="2">Hydrolyzes RNA 2',3'-cyclic phosphodiester to an RNA 2'-phosphomonoester.</text>
</comment>
<keyword evidence="4" id="KW-1185">Reference proteome</keyword>
<name>A0ABR7KDU9_9FIRM</name>
<dbReference type="InterPro" id="IPR027417">
    <property type="entry name" value="P-loop_NTPase"/>
</dbReference>
<evidence type="ECO:0000256" key="2">
    <source>
        <dbReference type="HAMAP-Rule" id="MF_01940"/>
    </source>
</evidence>
<dbReference type="Proteomes" id="UP000603474">
    <property type="component" value="Unassembled WGS sequence"/>
</dbReference>
<evidence type="ECO:0000313" key="3">
    <source>
        <dbReference type="EMBL" id="MBC6010843.1"/>
    </source>
</evidence>
<dbReference type="NCBIfam" id="TIGR02258">
    <property type="entry name" value="2_5_ligase"/>
    <property type="match status" value="1"/>
</dbReference>
<dbReference type="EMBL" id="JACRWG010000068">
    <property type="protein sequence ID" value="MBC6010843.1"/>
    <property type="molecule type" value="Genomic_DNA"/>
</dbReference>
<evidence type="ECO:0000313" key="4">
    <source>
        <dbReference type="Proteomes" id="UP000603474"/>
    </source>
</evidence>
<reference evidence="3 4" key="1">
    <citation type="submission" date="2020-08" db="EMBL/GenBank/DDBJ databases">
        <authorList>
            <person name="Liu C."/>
            <person name="Sun Q."/>
        </authorList>
    </citation>
    <scope>NUCLEOTIDE SEQUENCE [LARGE SCALE GENOMIC DNA]</scope>
    <source>
        <strain evidence="3 4">NSJ-22</strain>
    </source>
</reference>
<proteinExistence type="inferred from homology"/>
<organism evidence="3 4">
    <name type="scientific">Catenibacterium faecis</name>
    <dbReference type="NCBI Taxonomy" id="2764323"/>
    <lineage>
        <taxon>Bacteria</taxon>
        <taxon>Bacillati</taxon>
        <taxon>Bacillota</taxon>
        <taxon>Erysipelotrichia</taxon>
        <taxon>Erysipelotrichales</taxon>
        <taxon>Coprobacillaceae</taxon>
        <taxon>Catenibacterium</taxon>
    </lineage>
</organism>
<dbReference type="RefSeq" id="WP_187012933.1">
    <property type="nucleotide sequence ID" value="NZ_JACRWG010000068.1"/>
</dbReference>
<gene>
    <name evidence="3" type="primary">thpR</name>
    <name evidence="3" type="ORF">H8909_11495</name>
</gene>
<sequence>MRQFIALTFNSSFKEELMSIMDTLKEEGIQGKYYDLDNLHMTLAFFGETDRQDEIMEIIHSIPFPEITITLNRIGHFKKIYWVGIKDNPVLDEYVNTLRGALKAHDIPFDDKPFYPHITILRKAEEGDRTLQEVSTKDIKVELLQAHYLEEGLKYLPYNEQSLIAKINKIYQQKGHVTIAIDGRCGSGKTTLANKLKAYFDCHIFHMDDFYLQEYQRTQERYNEPGGNVDRERFKKEVLEPRKQHQDVLYRPFDCSTMSISEGTLYSYKPINIIEGSYSCHPELIDAYDLSIFVDIDETLRLKRIEKRNGKEALNMFIKKWIPLEEKYFSSFDIQNHCDFYYKKQVVSGLFFIFSKCFFNNL</sequence>
<feature type="active site" description="Proton donor" evidence="2">
    <location>
        <position position="40"/>
    </location>
</feature>